<keyword evidence="7" id="KW-0804">Transcription</keyword>
<dbReference type="InterPro" id="IPR036236">
    <property type="entry name" value="Znf_C2H2_sf"/>
</dbReference>
<feature type="domain" description="C2H2-type" evidence="11">
    <location>
        <begin position="337"/>
        <end position="364"/>
    </location>
</feature>
<evidence type="ECO:0000256" key="1">
    <source>
        <dbReference type="ARBA" id="ARBA00004123"/>
    </source>
</evidence>
<dbReference type="FunFam" id="3.30.160.60:FF:000557">
    <property type="entry name" value="zinc finger and SCAN domain-containing protein 29"/>
    <property type="match status" value="1"/>
</dbReference>
<dbReference type="InterPro" id="IPR013087">
    <property type="entry name" value="Znf_C2H2_type"/>
</dbReference>
<dbReference type="Proteomes" id="UP001591681">
    <property type="component" value="Unassembled WGS sequence"/>
</dbReference>
<evidence type="ECO:0000256" key="3">
    <source>
        <dbReference type="ARBA" id="ARBA00022737"/>
    </source>
</evidence>
<feature type="compositionally biased region" description="Basic and acidic residues" evidence="10">
    <location>
        <begin position="47"/>
        <end position="61"/>
    </location>
</feature>
<proteinExistence type="predicted"/>
<evidence type="ECO:0000256" key="2">
    <source>
        <dbReference type="ARBA" id="ARBA00022723"/>
    </source>
</evidence>
<feature type="compositionally biased region" description="Basic and acidic residues" evidence="10">
    <location>
        <begin position="244"/>
        <end position="272"/>
    </location>
</feature>
<dbReference type="GO" id="GO:0008270">
    <property type="term" value="F:zinc ion binding"/>
    <property type="evidence" value="ECO:0007669"/>
    <property type="project" value="UniProtKB-KW"/>
</dbReference>
<evidence type="ECO:0000256" key="7">
    <source>
        <dbReference type="ARBA" id="ARBA00023163"/>
    </source>
</evidence>
<dbReference type="FunFam" id="3.30.160.60:FF:000286">
    <property type="entry name" value="Zinc finger protein 770"/>
    <property type="match status" value="1"/>
</dbReference>
<feature type="domain" description="C2H2-type" evidence="11">
    <location>
        <begin position="516"/>
        <end position="543"/>
    </location>
</feature>
<comment type="subcellular location">
    <subcellularLocation>
        <location evidence="1">Nucleus</location>
    </subcellularLocation>
</comment>
<evidence type="ECO:0000259" key="11">
    <source>
        <dbReference type="PROSITE" id="PS50157"/>
    </source>
</evidence>
<dbReference type="SUPFAM" id="SSF57667">
    <property type="entry name" value="beta-beta-alpha zinc fingers"/>
    <property type="match status" value="6"/>
</dbReference>
<feature type="domain" description="C2H2-type" evidence="11">
    <location>
        <begin position="394"/>
        <end position="421"/>
    </location>
</feature>
<dbReference type="GO" id="GO:0005634">
    <property type="term" value="C:nucleus"/>
    <property type="evidence" value="ECO:0007669"/>
    <property type="project" value="UniProtKB-SubCell"/>
</dbReference>
<accession>A0ABD1JQV5</accession>
<dbReference type="PANTHER" id="PTHR14196:SF12">
    <property type="entry name" value="ZINC FINGER PROTEIN 208-LIKE"/>
    <property type="match status" value="1"/>
</dbReference>
<dbReference type="Gene3D" id="3.30.160.60">
    <property type="entry name" value="Classic Zinc Finger"/>
    <property type="match status" value="8"/>
</dbReference>
<feature type="compositionally biased region" description="Basic and acidic residues" evidence="10">
    <location>
        <begin position="199"/>
        <end position="212"/>
    </location>
</feature>
<dbReference type="PROSITE" id="PS50157">
    <property type="entry name" value="ZINC_FINGER_C2H2_2"/>
    <property type="match status" value="9"/>
</dbReference>
<evidence type="ECO:0000256" key="5">
    <source>
        <dbReference type="ARBA" id="ARBA00022833"/>
    </source>
</evidence>
<feature type="domain" description="C2H2-type" evidence="11">
    <location>
        <begin position="475"/>
        <end position="503"/>
    </location>
</feature>
<keyword evidence="13" id="KW-1185">Reference proteome</keyword>
<evidence type="ECO:0000256" key="10">
    <source>
        <dbReference type="SAM" id="MobiDB-lite"/>
    </source>
</evidence>
<dbReference type="FunFam" id="3.30.160.60:FF:000358">
    <property type="entry name" value="zinc finger protein 24"/>
    <property type="match status" value="1"/>
</dbReference>
<evidence type="ECO:0000256" key="4">
    <source>
        <dbReference type="ARBA" id="ARBA00022771"/>
    </source>
</evidence>
<feature type="domain" description="C2H2-type" evidence="11">
    <location>
        <begin position="422"/>
        <end position="449"/>
    </location>
</feature>
<feature type="compositionally biased region" description="Basic and acidic residues" evidence="10">
    <location>
        <begin position="157"/>
        <end position="168"/>
    </location>
</feature>
<feature type="domain" description="C2H2-type" evidence="11">
    <location>
        <begin position="450"/>
        <end position="472"/>
    </location>
</feature>
<feature type="compositionally biased region" description="Acidic residues" evidence="10">
    <location>
        <begin position="118"/>
        <end position="129"/>
    </location>
</feature>
<dbReference type="SMART" id="SM00355">
    <property type="entry name" value="ZnF_C2H2"/>
    <property type="match status" value="9"/>
</dbReference>
<dbReference type="Pfam" id="PF00096">
    <property type="entry name" value="zf-C2H2"/>
    <property type="match status" value="6"/>
</dbReference>
<dbReference type="InterPro" id="IPR050717">
    <property type="entry name" value="C2H2-ZF_Transcription_Reg"/>
</dbReference>
<feature type="compositionally biased region" description="Basic residues" evidence="10">
    <location>
        <begin position="309"/>
        <end position="318"/>
    </location>
</feature>
<keyword evidence="8" id="KW-0539">Nucleus</keyword>
<keyword evidence="5" id="KW-0862">Zinc</keyword>
<feature type="domain" description="C2H2-type" evidence="11">
    <location>
        <begin position="544"/>
        <end position="571"/>
    </location>
</feature>
<dbReference type="PANTHER" id="PTHR14196">
    <property type="entry name" value="ODD-SKIPPED - RELATED"/>
    <property type="match status" value="1"/>
</dbReference>
<dbReference type="FunFam" id="3.30.160.60:FF:000099">
    <property type="entry name" value="Zinc finger protein 79"/>
    <property type="match status" value="1"/>
</dbReference>
<feature type="domain" description="C2H2-type" evidence="11">
    <location>
        <begin position="572"/>
        <end position="600"/>
    </location>
</feature>
<dbReference type="PROSITE" id="PS00028">
    <property type="entry name" value="ZINC_FINGER_C2H2_1"/>
    <property type="match status" value="8"/>
</dbReference>
<evidence type="ECO:0000256" key="6">
    <source>
        <dbReference type="ARBA" id="ARBA00023015"/>
    </source>
</evidence>
<sequence>MQRFAPAAPAVGHLAGSSDSEKIEEESCSETASILHQKRKAMGAGEGEMRVSRVRKWSDQEERSEESSEEERQVAKERLATQQEATPAGASRSISIPIMKRSVDSCHQVMKRSSGEGDLSEGDLSEGENGDGAVDVGQGSDGDPNQSQSDDADEREEPVKNRKDKQTSSREQLQQRGWIEKQNKEEESDEREREEESDVEMKSDTQESEKHVAKNTCGSTESGQDGRSQQNRGSHRTQVNTLGKDGDKSGQSDKEMERNGEDNDKSEKEVAVRRSQRRRACVKGNSVVMSEHRESEEESSPEDSPLHWKSTKGSRKRGAGGIKEGKTGKKREKKGPFICETCGRVSRNYEALERHLRTHMRPSGPELCEICGLKVRCRAAMERHRLTHTGEKPFECEECGKRFSTASYLRIHQMDHTGSREHMCNECGQRFTHLSYLTRHMMRHTGTKPHTCPACGKGFVQKYHLERHKLTHKPHCCTVCGQAFERNQTLLAHVKKEHPGETVEEADADEKARRRVRCKECGKLVPGPAQLLVHMRVHTGERPYSCNVCKRSFAQTSQLNAHRRIHSGEKPWPCPLCPKSFTRRTHMDQHSRKAHRETDS</sequence>
<evidence type="ECO:0000256" key="9">
    <source>
        <dbReference type="PROSITE-ProRule" id="PRU00042"/>
    </source>
</evidence>
<feature type="compositionally biased region" description="Basic and acidic residues" evidence="10">
    <location>
        <begin position="70"/>
        <end position="79"/>
    </location>
</feature>
<keyword evidence="3" id="KW-0677">Repeat</keyword>
<evidence type="ECO:0000313" key="13">
    <source>
        <dbReference type="Proteomes" id="UP001591681"/>
    </source>
</evidence>
<evidence type="ECO:0000313" key="12">
    <source>
        <dbReference type="EMBL" id="KAL2089193.1"/>
    </source>
</evidence>
<feature type="domain" description="C2H2-type" evidence="11">
    <location>
        <begin position="366"/>
        <end position="393"/>
    </location>
</feature>
<dbReference type="FunFam" id="3.30.160.60:FF:000100">
    <property type="entry name" value="Zinc finger 45-like"/>
    <property type="match status" value="1"/>
</dbReference>
<protein>
    <recommendedName>
        <fullName evidence="11">C2H2-type domain-containing protein</fullName>
    </recommendedName>
</protein>
<feature type="compositionally biased region" description="Acidic residues" evidence="10">
    <location>
        <begin position="186"/>
        <end position="198"/>
    </location>
</feature>
<feature type="compositionally biased region" description="Polar residues" evidence="10">
    <location>
        <begin position="216"/>
        <end position="241"/>
    </location>
</feature>
<keyword evidence="6" id="KW-0805">Transcription regulation</keyword>
<gene>
    <name evidence="12" type="ORF">ACEWY4_016092</name>
</gene>
<keyword evidence="2" id="KW-0479">Metal-binding</keyword>
<dbReference type="AlphaFoldDB" id="A0ABD1JQV5"/>
<evidence type="ECO:0000256" key="8">
    <source>
        <dbReference type="ARBA" id="ARBA00023242"/>
    </source>
</evidence>
<feature type="region of interest" description="Disordered" evidence="10">
    <location>
        <begin position="1"/>
        <end position="332"/>
    </location>
</feature>
<dbReference type="EMBL" id="JBHFQA010000013">
    <property type="protein sequence ID" value="KAL2089193.1"/>
    <property type="molecule type" value="Genomic_DNA"/>
</dbReference>
<organism evidence="12 13">
    <name type="scientific">Coilia grayii</name>
    <name type="common">Gray's grenadier anchovy</name>
    <dbReference type="NCBI Taxonomy" id="363190"/>
    <lineage>
        <taxon>Eukaryota</taxon>
        <taxon>Metazoa</taxon>
        <taxon>Chordata</taxon>
        <taxon>Craniata</taxon>
        <taxon>Vertebrata</taxon>
        <taxon>Euteleostomi</taxon>
        <taxon>Actinopterygii</taxon>
        <taxon>Neopterygii</taxon>
        <taxon>Teleostei</taxon>
        <taxon>Clupei</taxon>
        <taxon>Clupeiformes</taxon>
        <taxon>Clupeoidei</taxon>
        <taxon>Engraulidae</taxon>
        <taxon>Coilinae</taxon>
        <taxon>Coilia</taxon>
    </lineage>
</organism>
<keyword evidence="4 9" id="KW-0863">Zinc-finger</keyword>
<name>A0ABD1JQV5_9TELE</name>
<comment type="caution">
    <text evidence="12">The sequence shown here is derived from an EMBL/GenBank/DDBJ whole genome shotgun (WGS) entry which is preliminary data.</text>
</comment>
<reference evidence="12 13" key="1">
    <citation type="submission" date="2024-09" db="EMBL/GenBank/DDBJ databases">
        <title>A chromosome-level genome assembly of Gray's grenadier anchovy, Coilia grayii.</title>
        <authorList>
            <person name="Fu Z."/>
        </authorList>
    </citation>
    <scope>NUCLEOTIDE SEQUENCE [LARGE SCALE GENOMIC DNA]</scope>
    <source>
        <strain evidence="12">G4</strain>
        <tissue evidence="12">Muscle</tissue>
    </source>
</reference>